<organism evidence="1">
    <name type="scientific">Nicotiana tabacum</name>
    <name type="common">Common tobacco</name>
    <dbReference type="NCBI Taxonomy" id="4097"/>
    <lineage>
        <taxon>Eukaryota</taxon>
        <taxon>Viridiplantae</taxon>
        <taxon>Streptophyta</taxon>
        <taxon>Embryophyta</taxon>
        <taxon>Tracheophyta</taxon>
        <taxon>Spermatophyta</taxon>
        <taxon>Magnoliopsida</taxon>
        <taxon>eudicotyledons</taxon>
        <taxon>Gunneridae</taxon>
        <taxon>Pentapetalae</taxon>
        <taxon>asterids</taxon>
        <taxon>lamiids</taxon>
        <taxon>Solanales</taxon>
        <taxon>Solanaceae</taxon>
        <taxon>Nicotianoideae</taxon>
        <taxon>Nicotianeae</taxon>
        <taxon>Nicotiana</taxon>
    </lineage>
</organism>
<dbReference type="KEGG" id="nta:107790179"/>
<dbReference type="AlphaFoldDB" id="A0A1S3ZT27"/>
<dbReference type="PANTHER" id="PTHR47476:SF2">
    <property type="entry name" value="ARABINOSE 5-PHOSPHATE ISOMERASE-RELATED"/>
    <property type="match status" value="1"/>
</dbReference>
<dbReference type="OrthoDB" id="1872003at2759"/>
<name>A0A1S3ZT27_TOBAC</name>
<evidence type="ECO:0000313" key="1">
    <source>
        <dbReference type="RefSeq" id="XP_016467565.1"/>
    </source>
</evidence>
<dbReference type="STRING" id="4097.A0A1S3ZT27"/>
<dbReference type="PaxDb" id="4097-A0A1S3ZT27"/>
<dbReference type="RefSeq" id="XP_016467565.1">
    <property type="nucleotide sequence ID" value="XM_016612079.1"/>
</dbReference>
<protein>
    <submittedName>
        <fullName evidence="1">Probable arabinose 5-phosphate isomerase</fullName>
    </submittedName>
</protein>
<sequence>MGLCDMNVHLPREREMWCPFDLEPVTSTAIQMGTRNSSRERFVVNHPAGRIGKSFIFKDLRQVHQAVLPARISDIPMLSGELLSEPFCSS</sequence>
<keyword evidence="1" id="KW-0413">Isomerase</keyword>
<reference evidence="1" key="1">
    <citation type="submission" date="2025-08" db="UniProtKB">
        <authorList>
            <consortium name="RefSeq"/>
        </authorList>
    </citation>
    <scope>IDENTIFICATION</scope>
</reference>
<gene>
    <name evidence="1" type="primary">LOC107790179</name>
</gene>
<dbReference type="GO" id="GO:0016853">
    <property type="term" value="F:isomerase activity"/>
    <property type="evidence" value="ECO:0007669"/>
    <property type="project" value="UniProtKB-KW"/>
</dbReference>
<accession>A0A1S3ZT27</accession>
<proteinExistence type="predicted"/>
<dbReference type="PANTHER" id="PTHR47476">
    <property type="match status" value="1"/>
</dbReference>